<evidence type="ECO:0000259" key="7">
    <source>
        <dbReference type="Pfam" id="PF00107"/>
    </source>
</evidence>
<keyword evidence="4" id="KW-0560">Oxidoreductase</keyword>
<evidence type="ECO:0000313" key="10">
    <source>
        <dbReference type="EMBL" id="GGI85622.1"/>
    </source>
</evidence>
<evidence type="ECO:0000313" key="12">
    <source>
        <dbReference type="Proteomes" id="UP001060771"/>
    </source>
</evidence>
<comment type="similarity">
    <text evidence="6">Belongs to the zinc-containing alcohol dehydrogenase family.</text>
</comment>
<dbReference type="Proteomes" id="UP001060771">
    <property type="component" value="Chromosome"/>
</dbReference>
<evidence type="ECO:0000256" key="3">
    <source>
        <dbReference type="ARBA" id="ARBA00022857"/>
    </source>
</evidence>
<dbReference type="SUPFAM" id="SSF51735">
    <property type="entry name" value="NAD(P)-binding Rossmann-fold domains"/>
    <property type="match status" value="1"/>
</dbReference>
<dbReference type="Pfam" id="PF08240">
    <property type="entry name" value="ADH_N"/>
    <property type="match status" value="1"/>
</dbReference>
<feature type="domain" description="Alcohol dehydrogenase-like C-terminal" evidence="7">
    <location>
        <begin position="183"/>
        <end position="309"/>
    </location>
</feature>
<name>A0A830EA23_9CREN</name>
<dbReference type="GO" id="GO:0016616">
    <property type="term" value="F:oxidoreductase activity, acting on the CH-OH group of donors, NAD or NADP as acceptor"/>
    <property type="evidence" value="ECO:0007669"/>
    <property type="project" value="UniProtKB-ARBA"/>
</dbReference>
<dbReference type="SUPFAM" id="SSF50129">
    <property type="entry name" value="GroES-like"/>
    <property type="match status" value="1"/>
</dbReference>
<evidence type="ECO:0000256" key="5">
    <source>
        <dbReference type="ARBA" id="ARBA00023277"/>
    </source>
</evidence>
<reference evidence="9" key="4">
    <citation type="journal article" date="2023" name="Microbiol. Resour. Announc.">
        <title>Complete Genome Sequence of Vulcanisaeta souniana Strain IC-059, a Hyperthermophilic Archaeon Isolated from Hot Spring Water in Japan.</title>
        <authorList>
            <person name="Kato S."/>
            <person name="Itoh T."/>
            <person name="Wu L."/>
            <person name="Ma J."/>
            <person name="Ohkuma M."/>
        </authorList>
    </citation>
    <scope>NUCLEOTIDE SEQUENCE</scope>
    <source>
        <strain evidence="9">JCM 11219</strain>
    </source>
</reference>
<dbReference type="InterPro" id="IPR013154">
    <property type="entry name" value="ADH-like_N"/>
</dbReference>
<dbReference type="PANTHER" id="PTHR43401">
    <property type="entry name" value="L-THREONINE 3-DEHYDROGENASE"/>
    <property type="match status" value="1"/>
</dbReference>
<evidence type="ECO:0000256" key="4">
    <source>
        <dbReference type="ARBA" id="ARBA00023002"/>
    </source>
</evidence>
<comment type="cofactor">
    <cofactor evidence="6">
        <name>Zn(2+)</name>
        <dbReference type="ChEBI" id="CHEBI:29105"/>
    </cofactor>
</comment>
<evidence type="ECO:0000259" key="8">
    <source>
        <dbReference type="Pfam" id="PF08240"/>
    </source>
</evidence>
<dbReference type="InterPro" id="IPR002328">
    <property type="entry name" value="ADH_Zn_CS"/>
</dbReference>
<keyword evidence="1 6" id="KW-0479">Metal-binding</keyword>
<dbReference type="GO" id="GO:0051262">
    <property type="term" value="P:protein tetramerization"/>
    <property type="evidence" value="ECO:0007669"/>
    <property type="project" value="UniProtKB-ARBA"/>
</dbReference>
<gene>
    <name evidence="10" type="ORF">GCM10007112_23380</name>
    <name evidence="9" type="ORF">Vsou_20160</name>
</gene>
<dbReference type="InterPro" id="IPR013149">
    <property type="entry name" value="ADH-like_C"/>
</dbReference>
<proteinExistence type="inferred from homology"/>
<reference evidence="10" key="2">
    <citation type="submission" date="2020-09" db="EMBL/GenBank/DDBJ databases">
        <authorList>
            <person name="Sun Q."/>
            <person name="Ohkuma M."/>
        </authorList>
    </citation>
    <scope>NUCLEOTIDE SEQUENCE</scope>
    <source>
        <strain evidence="10">JCM 11219</strain>
    </source>
</reference>
<keyword evidence="12" id="KW-1185">Reference proteome</keyword>
<dbReference type="AlphaFoldDB" id="A0A830EA23"/>
<dbReference type="CDD" id="cd08236">
    <property type="entry name" value="sugar_DH"/>
    <property type="match status" value="1"/>
</dbReference>
<reference evidence="12" key="3">
    <citation type="submission" date="2022-09" db="EMBL/GenBank/DDBJ databases">
        <title>Complete genome sequence of Vulcanisaeta souniana.</title>
        <authorList>
            <person name="Kato S."/>
            <person name="Itoh T."/>
            <person name="Ohkuma M."/>
        </authorList>
    </citation>
    <scope>NUCLEOTIDE SEQUENCE [LARGE SCALE GENOMIC DNA]</scope>
    <source>
        <strain evidence="12">JCM 11219</strain>
    </source>
</reference>
<feature type="domain" description="Alcohol dehydrogenase-like N-terminal" evidence="8">
    <location>
        <begin position="37"/>
        <end position="147"/>
    </location>
</feature>
<keyword evidence="2 6" id="KW-0862">Zinc</keyword>
<dbReference type="Proteomes" id="UP000657075">
    <property type="component" value="Unassembled WGS sequence"/>
</dbReference>
<reference evidence="10" key="1">
    <citation type="journal article" date="2014" name="Int. J. Syst. Evol. Microbiol.">
        <title>Complete genome sequence of Corynebacterium casei LMG S-19264T (=DSM 44701T), isolated from a smear-ripened cheese.</title>
        <authorList>
            <consortium name="US DOE Joint Genome Institute (JGI-PGF)"/>
            <person name="Walter F."/>
            <person name="Albersmeier A."/>
            <person name="Kalinowski J."/>
            <person name="Ruckert C."/>
        </authorList>
    </citation>
    <scope>NUCLEOTIDE SEQUENCE</scope>
    <source>
        <strain evidence="10">JCM 11219</strain>
    </source>
</reference>
<dbReference type="GO" id="GO:0008270">
    <property type="term" value="F:zinc ion binding"/>
    <property type="evidence" value="ECO:0007669"/>
    <property type="project" value="InterPro"/>
</dbReference>
<dbReference type="InterPro" id="IPR050129">
    <property type="entry name" value="Zn_alcohol_dh"/>
</dbReference>
<dbReference type="EMBL" id="BMNM01000013">
    <property type="protein sequence ID" value="GGI85622.1"/>
    <property type="molecule type" value="Genomic_DNA"/>
</dbReference>
<organism evidence="10 11">
    <name type="scientific">Vulcanisaeta souniana JCM 11219</name>
    <dbReference type="NCBI Taxonomy" id="1293586"/>
    <lineage>
        <taxon>Archaea</taxon>
        <taxon>Thermoproteota</taxon>
        <taxon>Thermoprotei</taxon>
        <taxon>Thermoproteales</taxon>
        <taxon>Thermoproteaceae</taxon>
        <taxon>Vulcanisaeta</taxon>
    </lineage>
</organism>
<dbReference type="PANTHER" id="PTHR43401:SF2">
    <property type="entry name" value="L-THREONINE 3-DEHYDROGENASE"/>
    <property type="match status" value="1"/>
</dbReference>
<evidence type="ECO:0000256" key="1">
    <source>
        <dbReference type="ARBA" id="ARBA00022723"/>
    </source>
</evidence>
<protein>
    <submittedName>
        <fullName evidence="10">Threonine dehydrogenase</fullName>
    </submittedName>
</protein>
<keyword evidence="3" id="KW-0521">NADP</keyword>
<dbReference type="EMBL" id="AP026830">
    <property type="protein sequence ID" value="BDR92923.1"/>
    <property type="molecule type" value="Genomic_DNA"/>
</dbReference>
<evidence type="ECO:0000313" key="11">
    <source>
        <dbReference type="Proteomes" id="UP000657075"/>
    </source>
</evidence>
<dbReference type="PROSITE" id="PS00059">
    <property type="entry name" value="ADH_ZINC"/>
    <property type="match status" value="1"/>
</dbReference>
<evidence type="ECO:0000256" key="2">
    <source>
        <dbReference type="ARBA" id="ARBA00022833"/>
    </source>
</evidence>
<sequence>MYLYLFIRIRLWIMMKALVWTAVRKMDIMDVEKPRPGPGWALLKVSHVGICGSDVSGFLGKNELRKPPLLMGHEFTGIVEDVGPGVPRDIIGRLFTVNPVIGCGHCRYCKMGLKNLCVERKIIGIDYPGAYAEYALAPYDNLYPVSDPVRGALTEPLATSLRAVRLSGASLGDSVLVLGAGSVGTFAIKILSAGGIRDLTVVEINKNRLEWARKFGATRLIEKSGDEALKEIRESYPEGVDVVIDAVGSEDTRKLAIGAVRRSGKVIFVGLHDNEVRIPGNAIVRNEIEIKGSFSYTDEDFRRAVNLLEQGLLDPREGWIDIRPLERGQESFEELTGTFTKFVKIMLTPSE</sequence>
<keyword evidence="5" id="KW-0119">Carbohydrate metabolism</keyword>
<dbReference type="Gene3D" id="3.40.50.720">
    <property type="entry name" value="NAD(P)-binding Rossmann-like Domain"/>
    <property type="match status" value="1"/>
</dbReference>
<evidence type="ECO:0000256" key="6">
    <source>
        <dbReference type="RuleBase" id="RU361277"/>
    </source>
</evidence>
<dbReference type="InterPro" id="IPR036291">
    <property type="entry name" value="NAD(P)-bd_dom_sf"/>
</dbReference>
<accession>A0A830EA23</accession>
<dbReference type="InterPro" id="IPR011032">
    <property type="entry name" value="GroES-like_sf"/>
</dbReference>
<dbReference type="GO" id="GO:0030554">
    <property type="term" value="F:adenyl nucleotide binding"/>
    <property type="evidence" value="ECO:0007669"/>
    <property type="project" value="UniProtKB-ARBA"/>
</dbReference>
<dbReference type="Gene3D" id="3.90.180.10">
    <property type="entry name" value="Medium-chain alcohol dehydrogenases, catalytic domain"/>
    <property type="match status" value="1"/>
</dbReference>
<dbReference type="Pfam" id="PF00107">
    <property type="entry name" value="ADH_zinc_N"/>
    <property type="match status" value="1"/>
</dbReference>
<evidence type="ECO:0000313" key="9">
    <source>
        <dbReference type="EMBL" id="BDR92923.1"/>
    </source>
</evidence>
<dbReference type="GO" id="GO:0043168">
    <property type="term" value="F:anion binding"/>
    <property type="evidence" value="ECO:0007669"/>
    <property type="project" value="UniProtKB-ARBA"/>
</dbReference>